<accession>A0A830EAD3</accession>
<dbReference type="Proteomes" id="UP001060771">
    <property type="component" value="Chromosome"/>
</dbReference>
<gene>
    <name evidence="2" type="ORF">GCM10007112_24280</name>
    <name evidence="1" type="ORF">Vsou_13700</name>
</gene>
<name>A0A830EAD3_9CREN</name>
<evidence type="ECO:0000313" key="3">
    <source>
        <dbReference type="Proteomes" id="UP000657075"/>
    </source>
</evidence>
<reference evidence="2" key="1">
    <citation type="journal article" date="2014" name="Int. J. Syst. Evol. Microbiol.">
        <title>Complete genome sequence of Corynebacterium casei LMG S-19264T (=DSM 44701T), isolated from a smear-ripened cheese.</title>
        <authorList>
            <consortium name="US DOE Joint Genome Institute (JGI-PGF)"/>
            <person name="Walter F."/>
            <person name="Albersmeier A."/>
            <person name="Kalinowski J."/>
            <person name="Ruckert C."/>
        </authorList>
    </citation>
    <scope>NUCLEOTIDE SEQUENCE</scope>
    <source>
        <strain evidence="2">JCM 11219</strain>
    </source>
</reference>
<evidence type="ECO:0000313" key="2">
    <source>
        <dbReference type="EMBL" id="GGI86444.1"/>
    </source>
</evidence>
<organism evidence="2 3">
    <name type="scientific">Vulcanisaeta souniana JCM 11219</name>
    <dbReference type="NCBI Taxonomy" id="1293586"/>
    <lineage>
        <taxon>Archaea</taxon>
        <taxon>Thermoproteota</taxon>
        <taxon>Thermoprotei</taxon>
        <taxon>Thermoproteales</taxon>
        <taxon>Thermoproteaceae</taxon>
        <taxon>Vulcanisaeta</taxon>
    </lineage>
</organism>
<protein>
    <submittedName>
        <fullName evidence="2">Uncharacterized protein</fullName>
    </submittedName>
</protein>
<evidence type="ECO:0000313" key="1">
    <source>
        <dbReference type="EMBL" id="BDR92277.1"/>
    </source>
</evidence>
<evidence type="ECO:0000313" key="4">
    <source>
        <dbReference type="Proteomes" id="UP001060771"/>
    </source>
</evidence>
<keyword evidence="4" id="KW-1185">Reference proteome</keyword>
<dbReference type="AlphaFoldDB" id="A0A830EAD3"/>
<reference evidence="1" key="4">
    <citation type="journal article" date="2023" name="Microbiol. Resour. Announc.">
        <title>Complete Genome Sequence of Vulcanisaeta souniana Strain IC-059, a Hyperthermophilic Archaeon Isolated from Hot Spring Water in Japan.</title>
        <authorList>
            <person name="Kato S."/>
            <person name="Itoh T."/>
            <person name="Wu L."/>
            <person name="Ma J."/>
            <person name="Ohkuma M."/>
        </authorList>
    </citation>
    <scope>NUCLEOTIDE SEQUENCE</scope>
    <source>
        <strain evidence="1">JCM 11219</strain>
    </source>
</reference>
<dbReference type="Proteomes" id="UP000657075">
    <property type="component" value="Unassembled WGS sequence"/>
</dbReference>
<sequence length="55" mass="6302">MGRLERVVINCGNAVVELYRVPGRDIYIEVGSDVYYEGSLEEVRRLVCGELISRR</sequence>
<dbReference type="RefSeq" id="WP_188604161.1">
    <property type="nucleotide sequence ID" value="NZ_AP026830.1"/>
</dbReference>
<proteinExistence type="predicted"/>
<dbReference type="GeneID" id="76206917"/>
<dbReference type="EMBL" id="BMNM01000014">
    <property type="protein sequence ID" value="GGI86444.1"/>
    <property type="molecule type" value="Genomic_DNA"/>
</dbReference>
<reference evidence="2" key="2">
    <citation type="submission" date="2020-09" db="EMBL/GenBank/DDBJ databases">
        <authorList>
            <person name="Sun Q."/>
            <person name="Ohkuma M."/>
        </authorList>
    </citation>
    <scope>NUCLEOTIDE SEQUENCE</scope>
    <source>
        <strain evidence="2">JCM 11219</strain>
    </source>
</reference>
<dbReference type="EMBL" id="AP026830">
    <property type="protein sequence ID" value="BDR92277.1"/>
    <property type="molecule type" value="Genomic_DNA"/>
</dbReference>
<reference evidence="4" key="3">
    <citation type="submission" date="2022-09" db="EMBL/GenBank/DDBJ databases">
        <title>Complete genome sequence of Vulcanisaeta souniana.</title>
        <authorList>
            <person name="Kato S."/>
            <person name="Itoh T."/>
            <person name="Ohkuma M."/>
        </authorList>
    </citation>
    <scope>NUCLEOTIDE SEQUENCE [LARGE SCALE GENOMIC DNA]</scope>
    <source>
        <strain evidence="4">JCM 11219</strain>
    </source>
</reference>